<reference evidence="4 6" key="1">
    <citation type="submission" date="2020-01" db="EMBL/GenBank/DDBJ databases">
        <authorList>
            <consortium name="DOE Joint Genome Institute"/>
            <person name="Haridas S."/>
            <person name="Albert R."/>
            <person name="Binder M."/>
            <person name="Bloem J."/>
            <person name="Labutti K."/>
            <person name="Salamov A."/>
            <person name="Andreopoulos B."/>
            <person name="Baker S.E."/>
            <person name="Barry K."/>
            <person name="Bills G."/>
            <person name="Bluhm B.H."/>
            <person name="Cannon C."/>
            <person name="Castanera R."/>
            <person name="Culley D.E."/>
            <person name="Daum C."/>
            <person name="Ezra D."/>
            <person name="Gonzalez J.B."/>
            <person name="Henrissat B."/>
            <person name="Kuo A."/>
            <person name="Liang C."/>
            <person name="Lipzen A."/>
            <person name="Lutzoni F."/>
            <person name="Magnuson J."/>
            <person name="Mondo S."/>
            <person name="Nolan M."/>
            <person name="Ohm R."/>
            <person name="Pangilinan J."/>
            <person name="Park H.-J."/>
            <person name="Ramirez L."/>
            <person name="Alfaro M."/>
            <person name="Sun H."/>
            <person name="Tritt A."/>
            <person name="Yoshinaga Y."/>
            <person name="Zwiers L.-H."/>
            <person name="Turgeon B.G."/>
            <person name="Goodwin S.B."/>
            <person name="Spatafora J.W."/>
            <person name="Crous P.W."/>
            <person name="Grigoriev I.V."/>
        </authorList>
    </citation>
    <scope>NUCLEOTIDE SEQUENCE</scope>
    <source>
        <strain evidence="4 6">CBS 781.70</strain>
    </source>
</reference>
<dbReference type="InterPro" id="IPR021858">
    <property type="entry name" value="Fun_TF"/>
</dbReference>
<dbReference type="EMBL" id="ML975158">
    <property type="protein sequence ID" value="KAF1812326.1"/>
    <property type="molecule type" value="Genomic_DNA"/>
</dbReference>
<organism evidence="4">
    <name type="scientific">Eremomyces bilateralis CBS 781.70</name>
    <dbReference type="NCBI Taxonomy" id="1392243"/>
    <lineage>
        <taxon>Eukaryota</taxon>
        <taxon>Fungi</taxon>
        <taxon>Dikarya</taxon>
        <taxon>Ascomycota</taxon>
        <taxon>Pezizomycotina</taxon>
        <taxon>Dothideomycetes</taxon>
        <taxon>Dothideomycetes incertae sedis</taxon>
        <taxon>Eremomycetales</taxon>
        <taxon>Eremomycetaceae</taxon>
        <taxon>Eremomyces</taxon>
    </lineage>
</organism>
<dbReference type="InterPro" id="IPR052400">
    <property type="entry name" value="Zn2-C6_fungal_TF"/>
</dbReference>
<reference evidence="6" key="2">
    <citation type="submission" date="2020-04" db="EMBL/GenBank/DDBJ databases">
        <authorList>
            <consortium name="NCBI Genome Project"/>
        </authorList>
    </citation>
    <scope>NUCLEOTIDE SEQUENCE</scope>
    <source>
        <strain evidence="6">CBS 781.70</strain>
    </source>
</reference>
<dbReference type="PROSITE" id="PS50048">
    <property type="entry name" value="ZN2_CY6_FUNGAL_2"/>
    <property type="match status" value="1"/>
</dbReference>
<dbReference type="GO" id="GO:0000981">
    <property type="term" value="F:DNA-binding transcription factor activity, RNA polymerase II-specific"/>
    <property type="evidence" value="ECO:0007669"/>
    <property type="project" value="InterPro"/>
</dbReference>
<dbReference type="GO" id="GO:0008270">
    <property type="term" value="F:zinc ion binding"/>
    <property type="evidence" value="ECO:0007669"/>
    <property type="project" value="InterPro"/>
</dbReference>
<protein>
    <recommendedName>
        <fullName evidence="3">Zn(2)-C6 fungal-type domain-containing protein</fullName>
    </recommendedName>
</protein>
<dbReference type="PRINTS" id="PR00755">
    <property type="entry name" value="AFLATOXINBRP"/>
</dbReference>
<evidence type="ECO:0000313" key="6">
    <source>
        <dbReference type="RefSeq" id="XP_033533957.1"/>
    </source>
</evidence>
<dbReference type="Pfam" id="PF11951">
    <property type="entry name" value="Fungal_trans_2"/>
    <property type="match status" value="1"/>
</dbReference>
<feature type="compositionally biased region" description="Polar residues" evidence="2">
    <location>
        <begin position="24"/>
        <end position="33"/>
    </location>
</feature>
<feature type="compositionally biased region" description="Basic residues" evidence="2">
    <location>
        <begin position="38"/>
        <end position="54"/>
    </location>
</feature>
<dbReference type="Gene3D" id="4.10.240.10">
    <property type="entry name" value="Zn(2)-C6 fungal-type DNA-binding domain"/>
    <property type="match status" value="1"/>
</dbReference>
<feature type="region of interest" description="Disordered" evidence="2">
    <location>
        <begin position="1"/>
        <end position="54"/>
    </location>
</feature>
<dbReference type="InterPro" id="IPR001138">
    <property type="entry name" value="Zn2Cys6_DnaBD"/>
</dbReference>
<proteinExistence type="predicted"/>
<evidence type="ECO:0000259" key="3">
    <source>
        <dbReference type="PROSITE" id="PS50048"/>
    </source>
</evidence>
<dbReference type="Proteomes" id="UP000504638">
    <property type="component" value="Unplaced"/>
</dbReference>
<dbReference type="SUPFAM" id="SSF57701">
    <property type="entry name" value="Zn2/Cys6 DNA-binding domain"/>
    <property type="match status" value="1"/>
</dbReference>
<dbReference type="PANTHER" id="PTHR47657">
    <property type="entry name" value="STEROL REGULATORY ELEMENT-BINDING PROTEIN ECM22"/>
    <property type="match status" value="1"/>
</dbReference>
<keyword evidence="5" id="KW-1185">Reference proteome</keyword>
<dbReference type="PANTHER" id="PTHR47657:SF7">
    <property type="entry name" value="STEROL REGULATORY ELEMENT-BINDING PROTEIN ECM22"/>
    <property type="match status" value="1"/>
</dbReference>
<sequence length="426" mass="47935">MSRFDQEEMDDPNFWLVSGDIPSRTVSPGSGSSLDHAKPRRRPIPRKGHTKSRKGCYSCKKRKIKCQEGVPECYHCAKAGLVCVYPVTEKTLALAVPRPGLQSTPTTFTMQDLRYFHHFLVGAYPHLPVKGDDIWKNRVAQISHSYDFLMHSMLALAASHLSLFGDEDRGSAALSHRVAAINSLNASLSQPCQDGAESDARFATIMALTFQSRYIPDGMKDFLTMIRGCTVVAQTAMLPFEESSFGSFTHEGHVSTIASLIQMDIVVSLDGDGWKNAIDSLRDLRPLVQTPFEQQYLAALENALQLAKTAPIDAYTTFTMLYVSPADISHEEFLRFLEPQNTTGQLLLAHFFALEILLGPILWFELQHRNEMLSVLRQISFHWVEKMCVGLPESHQSFARWPLEYSIMWRRSLVSNKSSFIEVVDS</sequence>
<feature type="domain" description="Zn(2)-C6 fungal-type" evidence="3">
    <location>
        <begin position="55"/>
        <end position="85"/>
    </location>
</feature>
<dbReference type="Pfam" id="PF00172">
    <property type="entry name" value="Zn_clus"/>
    <property type="match status" value="1"/>
</dbReference>
<dbReference type="PROSITE" id="PS00463">
    <property type="entry name" value="ZN2_CY6_FUNGAL_1"/>
    <property type="match status" value="1"/>
</dbReference>
<dbReference type="GeneID" id="54415819"/>
<gene>
    <name evidence="4 6" type="ORF">P152DRAFT_32737</name>
</gene>
<dbReference type="InterPro" id="IPR036864">
    <property type="entry name" value="Zn2-C6_fun-type_DNA-bd_sf"/>
</dbReference>
<evidence type="ECO:0000256" key="2">
    <source>
        <dbReference type="SAM" id="MobiDB-lite"/>
    </source>
</evidence>
<name>A0A6G1G333_9PEZI</name>
<evidence type="ECO:0000256" key="1">
    <source>
        <dbReference type="ARBA" id="ARBA00023242"/>
    </source>
</evidence>
<dbReference type="SMART" id="SM00066">
    <property type="entry name" value="GAL4"/>
    <property type="match status" value="1"/>
</dbReference>
<reference evidence="6" key="3">
    <citation type="submission" date="2025-04" db="UniProtKB">
        <authorList>
            <consortium name="RefSeq"/>
        </authorList>
    </citation>
    <scope>IDENTIFICATION</scope>
    <source>
        <strain evidence="6">CBS 781.70</strain>
    </source>
</reference>
<evidence type="ECO:0000313" key="4">
    <source>
        <dbReference type="EMBL" id="KAF1812326.1"/>
    </source>
</evidence>
<dbReference type="AlphaFoldDB" id="A0A6G1G333"/>
<evidence type="ECO:0000313" key="5">
    <source>
        <dbReference type="Proteomes" id="UP000504638"/>
    </source>
</evidence>
<keyword evidence="1" id="KW-0539">Nucleus</keyword>
<dbReference type="RefSeq" id="XP_033533957.1">
    <property type="nucleotide sequence ID" value="XM_033675249.1"/>
</dbReference>
<dbReference type="OrthoDB" id="416217at2759"/>
<accession>A0A6G1G333</accession>
<dbReference type="CDD" id="cd00067">
    <property type="entry name" value="GAL4"/>
    <property type="match status" value="1"/>
</dbReference>